<evidence type="ECO:0000256" key="3">
    <source>
        <dbReference type="SAM" id="MobiDB-lite"/>
    </source>
</evidence>
<keyword evidence="4" id="KW-0812">Transmembrane</keyword>
<dbReference type="OrthoDB" id="190375at2759"/>
<protein>
    <submittedName>
        <fullName evidence="6">Synaptobrevin-domain-containing protein</fullName>
    </submittedName>
</protein>
<dbReference type="PANTHER" id="PTHR21136:SF168">
    <property type="entry name" value="VESICLE-ASSOCIATED MEMBRANE PROTEIN 9"/>
    <property type="match status" value="1"/>
</dbReference>
<keyword evidence="4" id="KW-1133">Transmembrane helix</keyword>
<keyword evidence="7" id="KW-1185">Reference proteome</keyword>
<dbReference type="PRINTS" id="PR00219">
    <property type="entry name" value="SYNAPTOBREVN"/>
</dbReference>
<dbReference type="GO" id="GO:0016192">
    <property type="term" value="P:vesicle-mediated transport"/>
    <property type="evidence" value="ECO:0007669"/>
    <property type="project" value="InterPro"/>
</dbReference>
<evidence type="ECO:0000313" key="6">
    <source>
        <dbReference type="EMBL" id="ODV63486.1"/>
    </source>
</evidence>
<dbReference type="InterPro" id="IPR042855">
    <property type="entry name" value="V_SNARE_CC"/>
</dbReference>
<evidence type="ECO:0000313" key="7">
    <source>
        <dbReference type="Proteomes" id="UP000095038"/>
    </source>
</evidence>
<feature type="transmembrane region" description="Helical" evidence="4">
    <location>
        <begin position="20"/>
        <end position="38"/>
    </location>
</feature>
<keyword evidence="1" id="KW-0653">Protein transport</keyword>
<dbReference type="STRING" id="1344418.A0A1D2VPF6"/>
<dbReference type="InParanoid" id="A0A1D2VPF6"/>
<dbReference type="RefSeq" id="XP_020049793.1">
    <property type="nucleotide sequence ID" value="XM_020195203.1"/>
</dbReference>
<dbReference type="CDD" id="cd15843">
    <property type="entry name" value="R-SNARE"/>
    <property type="match status" value="1"/>
</dbReference>
<evidence type="ECO:0000256" key="4">
    <source>
        <dbReference type="SAM" id="Phobius"/>
    </source>
</evidence>
<evidence type="ECO:0000256" key="2">
    <source>
        <dbReference type="PROSITE-ProRule" id="PRU00290"/>
    </source>
</evidence>
<keyword evidence="4" id="KW-0472">Membrane</keyword>
<dbReference type="AlphaFoldDB" id="A0A1D2VPF6"/>
<dbReference type="Gene3D" id="1.20.5.110">
    <property type="match status" value="1"/>
</dbReference>
<organism evidence="6 7">
    <name type="scientific">Ascoidea rubescens DSM 1968</name>
    <dbReference type="NCBI Taxonomy" id="1344418"/>
    <lineage>
        <taxon>Eukaryota</taxon>
        <taxon>Fungi</taxon>
        <taxon>Dikarya</taxon>
        <taxon>Ascomycota</taxon>
        <taxon>Saccharomycotina</taxon>
        <taxon>Saccharomycetes</taxon>
        <taxon>Ascoideaceae</taxon>
        <taxon>Ascoidea</taxon>
    </lineage>
</organism>
<dbReference type="Pfam" id="PF00957">
    <property type="entry name" value="Synaptobrevin"/>
    <property type="match status" value="1"/>
</dbReference>
<dbReference type="GO" id="GO:0015031">
    <property type="term" value="P:protein transport"/>
    <property type="evidence" value="ECO:0007669"/>
    <property type="project" value="UniProtKB-KW"/>
</dbReference>
<evidence type="ECO:0000256" key="1">
    <source>
        <dbReference type="ARBA" id="ARBA00022927"/>
    </source>
</evidence>
<keyword evidence="1" id="KW-0813">Transport</keyword>
<dbReference type="SUPFAM" id="SSF58038">
    <property type="entry name" value="SNARE fusion complex"/>
    <property type="match status" value="1"/>
</dbReference>
<feature type="transmembrane region" description="Helical" evidence="4">
    <location>
        <begin position="327"/>
        <end position="345"/>
    </location>
</feature>
<proteinExistence type="predicted"/>
<reference evidence="7" key="1">
    <citation type="submission" date="2016-05" db="EMBL/GenBank/DDBJ databases">
        <title>Comparative genomics of biotechnologically important yeasts.</title>
        <authorList>
            <consortium name="DOE Joint Genome Institute"/>
            <person name="Riley R."/>
            <person name="Haridas S."/>
            <person name="Wolfe K.H."/>
            <person name="Lopes M.R."/>
            <person name="Hittinger C.T."/>
            <person name="Goker M."/>
            <person name="Salamov A."/>
            <person name="Wisecaver J."/>
            <person name="Long T.M."/>
            <person name="Aerts A.L."/>
            <person name="Barry K."/>
            <person name="Choi C."/>
            <person name="Clum A."/>
            <person name="Coughlan A.Y."/>
            <person name="Deshpande S."/>
            <person name="Douglass A.P."/>
            <person name="Hanson S.J."/>
            <person name="Klenk H.-P."/>
            <person name="Labutti K."/>
            <person name="Lapidus A."/>
            <person name="Lindquist E."/>
            <person name="Lipzen A."/>
            <person name="Meier-Kolthoff J.P."/>
            <person name="Ohm R.A."/>
            <person name="Otillar R.P."/>
            <person name="Pangilinan J."/>
            <person name="Peng Y."/>
            <person name="Rokas A."/>
            <person name="Rosa C.A."/>
            <person name="Scheuner C."/>
            <person name="Sibirny A.A."/>
            <person name="Slot J.C."/>
            <person name="Stielow J.B."/>
            <person name="Sun H."/>
            <person name="Kurtzman C.P."/>
            <person name="Blackwell M."/>
            <person name="Grigoriev I.V."/>
            <person name="Jeffries T.W."/>
        </authorList>
    </citation>
    <scope>NUCLEOTIDE SEQUENCE [LARGE SCALE GENOMIC DNA]</scope>
    <source>
        <strain evidence="7">DSM 1968</strain>
    </source>
</reference>
<accession>A0A1D2VPF6</accession>
<feature type="domain" description="V-SNARE coiled-coil homology" evidence="5">
    <location>
        <begin position="265"/>
        <end position="325"/>
    </location>
</feature>
<sequence length="368" mass="42096">MATQVPSSLANDPNNKFKHFLFTTLTLNSFTLFAYENVKFKKSIYNNLNFNPFEIISDQIPPINNSNSLYLGIIPLNSLKNLSPSEKACLNICKLSLYYIKFNSHLNNDLITIITLCPTILNKKIPFKLMDNILNEFKKFKDNIDSNINGNTTNTNNLDKKNNNNNKNLNISTNTNNINITNDYGSTSSPQNTSPKDTSYLSEFKKIFDNLILKEEEKLLSQPSNLILTELVYPDPSIASSSNNNTNNPAKTTQNYDPLSVADLDIEFATQELNNIKKIMNENINKIIERDERIGLLVNKTDKLNFNSNTFKKRTTHLKRKIWLNDLKFRLIVAFIALFFLYLFIGDFCGLPLYGKCFPRHSNDGDNK</sequence>
<dbReference type="PANTHER" id="PTHR21136">
    <property type="entry name" value="SNARE PROTEINS"/>
    <property type="match status" value="1"/>
</dbReference>
<evidence type="ECO:0000259" key="5">
    <source>
        <dbReference type="PROSITE" id="PS50892"/>
    </source>
</evidence>
<dbReference type="PROSITE" id="PS50892">
    <property type="entry name" value="V_SNARE"/>
    <property type="match status" value="1"/>
</dbReference>
<dbReference type="GeneID" id="30968839"/>
<feature type="region of interest" description="Disordered" evidence="3">
    <location>
        <begin position="148"/>
        <end position="174"/>
    </location>
</feature>
<dbReference type="InterPro" id="IPR001388">
    <property type="entry name" value="Synaptobrevin-like"/>
</dbReference>
<name>A0A1D2VPF6_9ASCO</name>
<dbReference type="InterPro" id="IPR051097">
    <property type="entry name" value="Synaptobrevin-like_transport"/>
</dbReference>
<gene>
    <name evidence="6" type="ORF">ASCRUDRAFT_96265</name>
</gene>
<dbReference type="EMBL" id="KV454475">
    <property type="protein sequence ID" value="ODV63486.1"/>
    <property type="molecule type" value="Genomic_DNA"/>
</dbReference>
<keyword evidence="2" id="KW-0175">Coiled coil</keyword>
<dbReference type="Proteomes" id="UP000095038">
    <property type="component" value="Unassembled WGS sequence"/>
</dbReference>
<dbReference type="GO" id="GO:0016020">
    <property type="term" value="C:membrane"/>
    <property type="evidence" value="ECO:0007669"/>
    <property type="project" value="InterPro"/>
</dbReference>